<dbReference type="RefSeq" id="WP_091193918.1">
    <property type="nucleotide sequence ID" value="NZ_FOVE01000009.1"/>
</dbReference>
<evidence type="ECO:0000259" key="19">
    <source>
        <dbReference type="Pfam" id="PF07479"/>
    </source>
</evidence>
<feature type="binding site" evidence="16">
    <location>
        <position position="251"/>
    </location>
    <ligand>
        <name>NAD(+)</name>
        <dbReference type="ChEBI" id="CHEBI:57540"/>
    </ligand>
</feature>
<feature type="domain" description="Glycerol-3-phosphate dehydrogenase NAD-dependent N-terminal" evidence="18">
    <location>
        <begin position="2"/>
        <end position="156"/>
    </location>
</feature>
<dbReference type="UniPathway" id="UPA00940"/>
<evidence type="ECO:0000256" key="8">
    <source>
        <dbReference type="ARBA" id="ARBA00023264"/>
    </source>
</evidence>
<dbReference type="InterPro" id="IPR011128">
    <property type="entry name" value="G3P_DH_NAD-dep_N"/>
</dbReference>
<evidence type="ECO:0000313" key="21">
    <source>
        <dbReference type="Proteomes" id="UP000242869"/>
    </source>
</evidence>
<dbReference type="GO" id="GO:0141153">
    <property type="term" value="F:glycerol-3-phosphate dehydrogenase (NADP+) activity"/>
    <property type="evidence" value="ECO:0007669"/>
    <property type="project" value="RHEA"/>
</dbReference>
<keyword evidence="7 13" id="KW-0594">Phospholipid biosynthesis</keyword>
<feature type="binding site" evidence="13">
    <location>
        <position position="132"/>
    </location>
    <ligand>
        <name>sn-glycerol 3-phosphate</name>
        <dbReference type="ChEBI" id="CHEBI:57597"/>
    </ligand>
</feature>
<protein>
    <recommendedName>
        <fullName evidence="11 13">Glycerol-3-phosphate dehydrogenase [NAD(P)+]</fullName>
        <ecNumber evidence="10 13">1.1.1.94</ecNumber>
    </recommendedName>
    <alternativeName>
        <fullName evidence="13">NAD(P)(+)-dependent glycerol-3-phosphate dehydrogenase</fullName>
    </alternativeName>
    <alternativeName>
        <fullName evidence="12 13">NAD(P)H-dependent dihydroxyacetone-phosphate reductase</fullName>
    </alternativeName>
</protein>
<evidence type="ECO:0000256" key="7">
    <source>
        <dbReference type="ARBA" id="ARBA00023209"/>
    </source>
</evidence>
<evidence type="ECO:0000256" key="1">
    <source>
        <dbReference type="ARBA" id="ARBA00011009"/>
    </source>
</evidence>
<dbReference type="PANTHER" id="PTHR11728">
    <property type="entry name" value="GLYCEROL-3-PHOSPHATE DEHYDROGENASE"/>
    <property type="match status" value="1"/>
</dbReference>
<feature type="binding site" evidence="16">
    <location>
        <begin position="7"/>
        <end position="12"/>
    </location>
    <ligand>
        <name>NAD(+)</name>
        <dbReference type="ChEBI" id="CHEBI:57540"/>
    </ligand>
</feature>
<evidence type="ECO:0000256" key="14">
    <source>
        <dbReference type="PIRSR" id="PIRSR000114-1"/>
    </source>
</evidence>
<dbReference type="GO" id="GO:0005975">
    <property type="term" value="P:carbohydrate metabolic process"/>
    <property type="evidence" value="ECO:0007669"/>
    <property type="project" value="InterPro"/>
</dbReference>
<evidence type="ECO:0000256" key="17">
    <source>
        <dbReference type="RuleBase" id="RU000437"/>
    </source>
</evidence>
<organism evidence="20 21">
    <name type="scientific">Formivibrio citricus</name>
    <dbReference type="NCBI Taxonomy" id="83765"/>
    <lineage>
        <taxon>Bacteria</taxon>
        <taxon>Pseudomonadati</taxon>
        <taxon>Pseudomonadota</taxon>
        <taxon>Betaproteobacteria</taxon>
        <taxon>Neisseriales</taxon>
        <taxon>Chitinibacteraceae</taxon>
        <taxon>Formivibrio</taxon>
    </lineage>
</organism>
<dbReference type="AlphaFoldDB" id="A0A1I4Z7A4"/>
<dbReference type="NCBIfam" id="NF000940">
    <property type="entry name" value="PRK00094.1-2"/>
    <property type="match status" value="1"/>
</dbReference>
<keyword evidence="13" id="KW-0963">Cytoplasm</keyword>
<dbReference type="SUPFAM" id="SSF51735">
    <property type="entry name" value="NAD(P)-binding Rossmann-fold domains"/>
    <property type="match status" value="1"/>
</dbReference>
<feature type="binding site" evidence="13">
    <location>
        <position position="252"/>
    </location>
    <ligand>
        <name>sn-glycerol 3-phosphate</name>
        <dbReference type="ChEBI" id="CHEBI:57597"/>
    </ligand>
</feature>
<dbReference type="InterPro" id="IPR013328">
    <property type="entry name" value="6PGD_dom2"/>
</dbReference>
<feature type="binding site" evidence="13">
    <location>
        <position position="103"/>
    </location>
    <ligand>
        <name>sn-glycerol 3-phosphate</name>
        <dbReference type="ChEBI" id="CHEBI:57597"/>
    </ligand>
</feature>
<dbReference type="GO" id="GO:0051287">
    <property type="term" value="F:NAD binding"/>
    <property type="evidence" value="ECO:0007669"/>
    <property type="project" value="InterPro"/>
</dbReference>
<feature type="binding site" evidence="13">
    <location>
        <position position="47"/>
    </location>
    <ligand>
        <name>NADPH</name>
        <dbReference type="ChEBI" id="CHEBI:57783"/>
    </ligand>
</feature>
<keyword evidence="3 13" id="KW-0521">NADP</keyword>
<feature type="binding site" evidence="13">
    <location>
        <position position="251"/>
    </location>
    <ligand>
        <name>NADPH</name>
        <dbReference type="ChEBI" id="CHEBI:57783"/>
    </ligand>
</feature>
<comment type="catalytic activity">
    <reaction evidence="13">
        <text>sn-glycerol 3-phosphate + NAD(+) = dihydroxyacetone phosphate + NADH + H(+)</text>
        <dbReference type="Rhea" id="RHEA:11092"/>
        <dbReference type="ChEBI" id="CHEBI:15378"/>
        <dbReference type="ChEBI" id="CHEBI:57540"/>
        <dbReference type="ChEBI" id="CHEBI:57597"/>
        <dbReference type="ChEBI" id="CHEBI:57642"/>
        <dbReference type="ChEBI" id="CHEBI:57945"/>
        <dbReference type="EC" id="1.1.1.94"/>
    </reaction>
</comment>
<evidence type="ECO:0000259" key="18">
    <source>
        <dbReference type="Pfam" id="PF01210"/>
    </source>
</evidence>
<dbReference type="STRING" id="83765.SAMN05660284_01547"/>
<evidence type="ECO:0000256" key="11">
    <source>
        <dbReference type="ARBA" id="ARBA00069372"/>
    </source>
</evidence>
<feature type="binding site" evidence="13">
    <location>
        <position position="277"/>
    </location>
    <ligand>
        <name>NADPH</name>
        <dbReference type="ChEBI" id="CHEBI:57783"/>
    </ligand>
</feature>
<evidence type="ECO:0000256" key="15">
    <source>
        <dbReference type="PIRSR" id="PIRSR000114-2"/>
    </source>
</evidence>
<keyword evidence="6 13" id="KW-0443">Lipid metabolism</keyword>
<dbReference type="FunFam" id="3.40.50.720:FF:000019">
    <property type="entry name" value="Glycerol-3-phosphate dehydrogenase [NAD(P)+]"/>
    <property type="match status" value="1"/>
</dbReference>
<dbReference type="Pfam" id="PF01210">
    <property type="entry name" value="NAD_Gly3P_dh_N"/>
    <property type="match status" value="1"/>
</dbReference>
<evidence type="ECO:0000313" key="20">
    <source>
        <dbReference type="EMBL" id="SFN45770.1"/>
    </source>
</evidence>
<comment type="caution">
    <text evidence="13">Lacks conserved residue(s) required for the propagation of feature annotation.</text>
</comment>
<feature type="binding site" evidence="15">
    <location>
        <begin position="251"/>
        <end position="252"/>
    </location>
    <ligand>
        <name>substrate</name>
    </ligand>
</feature>
<dbReference type="FunFam" id="1.10.1040.10:FF:000001">
    <property type="entry name" value="Glycerol-3-phosphate dehydrogenase [NAD(P)+]"/>
    <property type="match status" value="1"/>
</dbReference>
<evidence type="ECO:0000256" key="6">
    <source>
        <dbReference type="ARBA" id="ARBA00023098"/>
    </source>
</evidence>
<dbReference type="InterPro" id="IPR008927">
    <property type="entry name" value="6-PGluconate_DH-like_C_sf"/>
</dbReference>
<dbReference type="GO" id="GO:0046168">
    <property type="term" value="P:glycerol-3-phosphate catabolic process"/>
    <property type="evidence" value="ECO:0007669"/>
    <property type="project" value="InterPro"/>
</dbReference>
<feature type="binding site" evidence="13">
    <location>
        <position position="250"/>
    </location>
    <ligand>
        <name>sn-glycerol 3-phosphate</name>
        <dbReference type="ChEBI" id="CHEBI:57597"/>
    </ligand>
</feature>
<feature type="binding site" evidence="13">
    <location>
        <position position="251"/>
    </location>
    <ligand>
        <name>sn-glycerol 3-phosphate</name>
        <dbReference type="ChEBI" id="CHEBI:57597"/>
    </ligand>
</feature>
<keyword evidence="21" id="KW-1185">Reference proteome</keyword>
<feature type="domain" description="Glycerol-3-phosphate dehydrogenase NAD-dependent C-terminal" evidence="19">
    <location>
        <begin position="176"/>
        <end position="316"/>
    </location>
</feature>
<evidence type="ECO:0000256" key="12">
    <source>
        <dbReference type="ARBA" id="ARBA00080511"/>
    </source>
</evidence>
<feature type="binding site" evidence="13">
    <location>
        <position position="136"/>
    </location>
    <ligand>
        <name>NADPH</name>
        <dbReference type="ChEBI" id="CHEBI:57783"/>
    </ligand>
</feature>
<dbReference type="Gene3D" id="3.40.50.720">
    <property type="entry name" value="NAD(P)-binding Rossmann-like Domain"/>
    <property type="match status" value="1"/>
</dbReference>
<dbReference type="GO" id="GO:0005829">
    <property type="term" value="C:cytosol"/>
    <property type="evidence" value="ECO:0007669"/>
    <property type="project" value="TreeGrafter"/>
</dbReference>
<dbReference type="PRINTS" id="PR00077">
    <property type="entry name" value="GPDHDRGNASE"/>
</dbReference>
<evidence type="ECO:0000256" key="9">
    <source>
        <dbReference type="ARBA" id="ARBA00052716"/>
    </source>
</evidence>
<name>A0A1I4Z7A4_9NEIS</name>
<evidence type="ECO:0000256" key="2">
    <source>
        <dbReference type="ARBA" id="ARBA00022516"/>
    </source>
</evidence>
<sequence length="330" mass="35016">MKIAVLGAGAWGTALAIRFAERHDVALWSYKPEEIDAIRQQGINERYLPGIPLPATLRLSSDLSEVIHGAELLVIATSMAGLRPTLCNLRQLGSKTPLIWVCKGLEAGSMKLPHQVADEEMEASIPRGTLSGPSFAQEVAQGLPAAVTLASSDGEFARRTAEQLNSNVLRLYASDDIVGVEIGGAVKNVLAIAAGVCDGLKLGFNARAALLTRGLAEMTRFGVALGAKAETFIGLSGAGDLILTATGDLSRNRRVGLMLAEGRGLDDILHSLGHVAEGVPTAREVRDQAGKLGIDMPITRAVCRLLFEQAPPRDVLAELMERAPKMESEQ</sequence>
<feature type="active site" description="Proton acceptor" evidence="13 14">
    <location>
        <position position="187"/>
    </location>
</feature>
<keyword evidence="4 13" id="KW-0560">Oxidoreductase</keyword>
<evidence type="ECO:0000256" key="5">
    <source>
        <dbReference type="ARBA" id="ARBA00023027"/>
    </source>
</evidence>
<feature type="binding site" evidence="13">
    <location>
        <position position="31"/>
    </location>
    <ligand>
        <name>NADPH</name>
        <dbReference type="ChEBI" id="CHEBI:57783"/>
    </ligand>
</feature>
<evidence type="ECO:0000256" key="16">
    <source>
        <dbReference type="PIRSR" id="PIRSR000114-3"/>
    </source>
</evidence>
<dbReference type="PIRSF" id="PIRSF000114">
    <property type="entry name" value="Glycerol-3-P_dh"/>
    <property type="match status" value="1"/>
</dbReference>
<dbReference type="SUPFAM" id="SSF48179">
    <property type="entry name" value="6-phosphogluconate dehydrogenase C-terminal domain-like"/>
    <property type="match status" value="1"/>
</dbReference>
<keyword evidence="13" id="KW-0547">Nucleotide-binding</keyword>
<comment type="catalytic activity">
    <reaction evidence="9">
        <text>sn-glycerol 3-phosphate + NADP(+) = dihydroxyacetone phosphate + NADPH + H(+)</text>
        <dbReference type="Rhea" id="RHEA:11096"/>
        <dbReference type="ChEBI" id="CHEBI:15378"/>
        <dbReference type="ChEBI" id="CHEBI:57597"/>
        <dbReference type="ChEBI" id="CHEBI:57642"/>
        <dbReference type="ChEBI" id="CHEBI:57783"/>
        <dbReference type="ChEBI" id="CHEBI:58349"/>
        <dbReference type="EC" id="1.1.1.94"/>
    </reaction>
    <physiologicalReaction direction="right-to-left" evidence="9">
        <dbReference type="Rhea" id="RHEA:11098"/>
    </physiologicalReaction>
</comment>
<comment type="pathway">
    <text evidence="13">Membrane lipid metabolism; glycerophospholipid metabolism.</text>
</comment>
<evidence type="ECO:0000256" key="10">
    <source>
        <dbReference type="ARBA" id="ARBA00066687"/>
    </source>
</evidence>
<feature type="binding site" evidence="13">
    <location>
        <position position="134"/>
    </location>
    <ligand>
        <name>sn-glycerol 3-phosphate</name>
        <dbReference type="ChEBI" id="CHEBI:57597"/>
    </ligand>
</feature>
<feature type="binding site" evidence="16">
    <location>
        <position position="136"/>
    </location>
    <ligand>
        <name>NAD(+)</name>
        <dbReference type="ChEBI" id="CHEBI:57540"/>
    </ligand>
</feature>
<dbReference type="PANTHER" id="PTHR11728:SF1">
    <property type="entry name" value="GLYCEROL-3-PHOSPHATE DEHYDROGENASE [NAD(+)] 2, CHLOROPLASTIC"/>
    <property type="match status" value="1"/>
</dbReference>
<reference evidence="21" key="1">
    <citation type="submission" date="2016-10" db="EMBL/GenBank/DDBJ databases">
        <authorList>
            <person name="Varghese N."/>
            <person name="Submissions S."/>
        </authorList>
    </citation>
    <scope>NUCLEOTIDE SEQUENCE [LARGE SCALE GENOMIC DNA]</scope>
    <source>
        <strain evidence="21">DSM 6150</strain>
    </source>
</reference>
<dbReference type="NCBIfam" id="NF000942">
    <property type="entry name" value="PRK00094.1-4"/>
    <property type="match status" value="1"/>
</dbReference>
<gene>
    <name evidence="13" type="primary">gpsA</name>
    <name evidence="20" type="ORF">SAMN05660284_01547</name>
</gene>
<dbReference type="GO" id="GO:0141152">
    <property type="term" value="F:glycerol-3-phosphate dehydrogenase (NAD+) activity"/>
    <property type="evidence" value="ECO:0007669"/>
    <property type="project" value="RHEA"/>
</dbReference>
<dbReference type="Proteomes" id="UP000242869">
    <property type="component" value="Unassembled WGS sequence"/>
</dbReference>
<evidence type="ECO:0000256" key="4">
    <source>
        <dbReference type="ARBA" id="ARBA00023002"/>
    </source>
</evidence>
<accession>A0A1I4Z7A4</accession>
<dbReference type="HAMAP" id="MF_00394">
    <property type="entry name" value="NAD_Glyc3P_dehydrog"/>
    <property type="match status" value="1"/>
</dbReference>
<dbReference type="InterPro" id="IPR006168">
    <property type="entry name" value="G3P_DH_NAD-dep"/>
</dbReference>
<dbReference type="InterPro" id="IPR006109">
    <property type="entry name" value="G3P_DH_NAD-dep_C"/>
</dbReference>
<dbReference type="PROSITE" id="PS00957">
    <property type="entry name" value="NAD_G3PDH"/>
    <property type="match status" value="1"/>
</dbReference>
<proteinExistence type="inferred from homology"/>
<evidence type="ECO:0000256" key="3">
    <source>
        <dbReference type="ARBA" id="ARBA00022857"/>
    </source>
</evidence>
<dbReference type="OrthoDB" id="9812273at2"/>
<feature type="binding site" evidence="13">
    <location>
        <position position="103"/>
    </location>
    <ligand>
        <name>NADPH</name>
        <dbReference type="ChEBI" id="CHEBI:57783"/>
    </ligand>
</feature>
<dbReference type="EMBL" id="FOVE01000009">
    <property type="protein sequence ID" value="SFN45770.1"/>
    <property type="molecule type" value="Genomic_DNA"/>
</dbReference>
<dbReference type="Pfam" id="PF07479">
    <property type="entry name" value="NAD_Gly3P_dh_C"/>
    <property type="match status" value="1"/>
</dbReference>
<feature type="binding site" evidence="13">
    <location>
        <position position="11"/>
    </location>
    <ligand>
        <name>NADPH</name>
        <dbReference type="ChEBI" id="CHEBI:57783"/>
    </ligand>
</feature>
<feature type="binding site" evidence="13">
    <location>
        <position position="275"/>
    </location>
    <ligand>
        <name>NADPH</name>
        <dbReference type="ChEBI" id="CHEBI:57783"/>
    </ligand>
</feature>
<feature type="binding site" evidence="15">
    <location>
        <position position="103"/>
    </location>
    <ligand>
        <name>substrate</name>
    </ligand>
</feature>
<keyword evidence="2 13" id="KW-0444">Lipid biosynthesis</keyword>
<dbReference type="EC" id="1.1.1.94" evidence="10 13"/>
<keyword evidence="5 13" id="KW-0520">NAD</keyword>
<keyword evidence="8 13" id="KW-1208">Phospholipid metabolism</keyword>
<comment type="similarity">
    <text evidence="1 13 17">Belongs to the NAD-dependent glycerol-3-phosphate dehydrogenase family.</text>
</comment>
<dbReference type="Gene3D" id="1.10.1040.10">
    <property type="entry name" value="N-(1-d-carboxylethyl)-l-norvaline Dehydrogenase, domain 2"/>
    <property type="match status" value="1"/>
</dbReference>
<evidence type="ECO:0000256" key="13">
    <source>
        <dbReference type="HAMAP-Rule" id="MF_00394"/>
    </source>
</evidence>
<dbReference type="GO" id="GO:0008654">
    <property type="term" value="P:phospholipid biosynthetic process"/>
    <property type="evidence" value="ECO:0007669"/>
    <property type="project" value="UniProtKB-KW"/>
</dbReference>
<dbReference type="GO" id="GO:0046167">
    <property type="term" value="P:glycerol-3-phosphate biosynthetic process"/>
    <property type="evidence" value="ECO:0007669"/>
    <property type="project" value="UniProtKB-UniRule"/>
</dbReference>
<comment type="function">
    <text evidence="13">Catalyzes the reduction of the glycolytic intermediate dihydroxyacetone phosphate (DHAP) to sn-glycerol 3-phosphate (G3P), the key precursor for phospholipid synthesis.</text>
</comment>
<comment type="subcellular location">
    <subcellularLocation>
        <location evidence="13">Cytoplasm</location>
    </subcellularLocation>
</comment>
<dbReference type="GO" id="GO:0006650">
    <property type="term" value="P:glycerophospholipid metabolic process"/>
    <property type="evidence" value="ECO:0007669"/>
    <property type="project" value="UniProtKB-UniRule"/>
</dbReference>
<dbReference type="InterPro" id="IPR036291">
    <property type="entry name" value="NAD(P)-bd_dom_sf"/>
</dbReference>
<feature type="binding site" evidence="13">
    <location>
        <position position="187"/>
    </location>
    <ligand>
        <name>sn-glycerol 3-phosphate</name>
        <dbReference type="ChEBI" id="CHEBI:57597"/>
    </ligand>
</feature>
<feature type="binding site" evidence="13">
    <location>
        <position position="240"/>
    </location>
    <ligand>
        <name>sn-glycerol 3-phosphate</name>
        <dbReference type="ChEBI" id="CHEBI:57597"/>
    </ligand>
</feature>